<name>A0AAW2WXQ9_9LAMI</name>
<comment type="caution">
    <text evidence="1">The sequence shown here is derived from an EMBL/GenBank/DDBJ whole genome shotgun (WGS) entry which is preliminary data.</text>
</comment>
<protein>
    <submittedName>
        <fullName evidence="1">Uncharacterized protein</fullName>
    </submittedName>
</protein>
<accession>A0AAW2WXQ9</accession>
<reference evidence="1" key="1">
    <citation type="submission" date="2020-06" db="EMBL/GenBank/DDBJ databases">
        <authorList>
            <person name="Li T."/>
            <person name="Hu X."/>
            <person name="Zhang T."/>
            <person name="Song X."/>
            <person name="Zhang H."/>
            <person name="Dai N."/>
            <person name="Sheng W."/>
            <person name="Hou X."/>
            <person name="Wei L."/>
        </authorList>
    </citation>
    <scope>NUCLEOTIDE SEQUENCE</scope>
    <source>
        <strain evidence="1">KEN1</strain>
        <tissue evidence="1">Leaf</tissue>
    </source>
</reference>
<reference evidence="1" key="2">
    <citation type="journal article" date="2024" name="Plant">
        <title>Genomic evolution and insights into agronomic trait innovations of Sesamum species.</title>
        <authorList>
            <person name="Miao H."/>
            <person name="Wang L."/>
            <person name="Qu L."/>
            <person name="Liu H."/>
            <person name="Sun Y."/>
            <person name="Le M."/>
            <person name="Wang Q."/>
            <person name="Wei S."/>
            <person name="Zheng Y."/>
            <person name="Lin W."/>
            <person name="Duan Y."/>
            <person name="Cao H."/>
            <person name="Xiong S."/>
            <person name="Wang X."/>
            <person name="Wei L."/>
            <person name="Li C."/>
            <person name="Ma Q."/>
            <person name="Ju M."/>
            <person name="Zhao R."/>
            <person name="Li G."/>
            <person name="Mu C."/>
            <person name="Tian Q."/>
            <person name="Mei H."/>
            <person name="Zhang T."/>
            <person name="Gao T."/>
            <person name="Zhang H."/>
        </authorList>
    </citation>
    <scope>NUCLEOTIDE SEQUENCE</scope>
    <source>
        <strain evidence="1">KEN1</strain>
    </source>
</reference>
<evidence type="ECO:0000313" key="1">
    <source>
        <dbReference type="EMBL" id="KAL0446455.1"/>
    </source>
</evidence>
<dbReference type="AlphaFoldDB" id="A0AAW2WXQ9"/>
<proteinExistence type="predicted"/>
<organism evidence="1">
    <name type="scientific">Sesamum latifolium</name>
    <dbReference type="NCBI Taxonomy" id="2727402"/>
    <lineage>
        <taxon>Eukaryota</taxon>
        <taxon>Viridiplantae</taxon>
        <taxon>Streptophyta</taxon>
        <taxon>Embryophyta</taxon>
        <taxon>Tracheophyta</taxon>
        <taxon>Spermatophyta</taxon>
        <taxon>Magnoliopsida</taxon>
        <taxon>eudicotyledons</taxon>
        <taxon>Gunneridae</taxon>
        <taxon>Pentapetalae</taxon>
        <taxon>asterids</taxon>
        <taxon>lamiids</taxon>
        <taxon>Lamiales</taxon>
        <taxon>Pedaliaceae</taxon>
        <taxon>Sesamum</taxon>
    </lineage>
</organism>
<sequence length="83" mass="9521">MALDNVVETFRNGGRFLKWDPRVYFPQIGGTLPGARREIPHHRRCHPHHGISITVPHFLNRAGSTACPPYFYPLLLTKTEYPP</sequence>
<dbReference type="EMBL" id="JACGWN010000006">
    <property type="protein sequence ID" value="KAL0446455.1"/>
    <property type="molecule type" value="Genomic_DNA"/>
</dbReference>
<gene>
    <name evidence="1" type="ORF">Slati_1773400</name>
</gene>